<evidence type="ECO:0000256" key="6">
    <source>
        <dbReference type="SAM" id="MobiDB-lite"/>
    </source>
</evidence>
<feature type="transmembrane region" description="Helical" evidence="7">
    <location>
        <begin position="129"/>
        <end position="149"/>
    </location>
</feature>
<dbReference type="PANTHER" id="PTHR33048:SF149">
    <property type="entry name" value="UBID FAMILY DECARBOXYLASE"/>
    <property type="match status" value="1"/>
</dbReference>
<comment type="similarity">
    <text evidence="5">Belongs to the SAT4 family.</text>
</comment>
<evidence type="ECO:0000259" key="8">
    <source>
        <dbReference type="Pfam" id="PF20684"/>
    </source>
</evidence>
<name>A0A6G1K6A6_9PLEO</name>
<feature type="domain" description="Rhodopsin" evidence="8">
    <location>
        <begin position="30"/>
        <end position="263"/>
    </location>
</feature>
<feature type="transmembrane region" description="Helical" evidence="7">
    <location>
        <begin position="206"/>
        <end position="223"/>
    </location>
</feature>
<organism evidence="9 10">
    <name type="scientific">Pleomassaria siparia CBS 279.74</name>
    <dbReference type="NCBI Taxonomy" id="1314801"/>
    <lineage>
        <taxon>Eukaryota</taxon>
        <taxon>Fungi</taxon>
        <taxon>Dikarya</taxon>
        <taxon>Ascomycota</taxon>
        <taxon>Pezizomycotina</taxon>
        <taxon>Dothideomycetes</taxon>
        <taxon>Pleosporomycetidae</taxon>
        <taxon>Pleosporales</taxon>
        <taxon>Pleomassariaceae</taxon>
        <taxon>Pleomassaria</taxon>
    </lineage>
</organism>
<evidence type="ECO:0000256" key="7">
    <source>
        <dbReference type="SAM" id="Phobius"/>
    </source>
</evidence>
<evidence type="ECO:0000313" key="10">
    <source>
        <dbReference type="Proteomes" id="UP000799428"/>
    </source>
</evidence>
<comment type="subcellular location">
    <subcellularLocation>
        <location evidence="1">Membrane</location>
        <topology evidence="1">Multi-pass membrane protein</topology>
    </subcellularLocation>
</comment>
<dbReference type="EMBL" id="MU005772">
    <property type="protein sequence ID" value="KAF2707981.1"/>
    <property type="molecule type" value="Genomic_DNA"/>
</dbReference>
<accession>A0A6G1K6A6</accession>
<dbReference type="GO" id="GO:0016020">
    <property type="term" value="C:membrane"/>
    <property type="evidence" value="ECO:0007669"/>
    <property type="project" value="UniProtKB-SubCell"/>
</dbReference>
<dbReference type="PANTHER" id="PTHR33048">
    <property type="entry name" value="PTH11-LIKE INTEGRAL MEMBRANE PROTEIN (AFU_ORTHOLOGUE AFUA_5G11245)"/>
    <property type="match status" value="1"/>
</dbReference>
<feature type="transmembrane region" description="Helical" evidence="7">
    <location>
        <begin position="41"/>
        <end position="61"/>
    </location>
</feature>
<dbReference type="Proteomes" id="UP000799428">
    <property type="component" value="Unassembled WGS sequence"/>
</dbReference>
<keyword evidence="4 7" id="KW-0472">Membrane</keyword>
<dbReference type="InterPro" id="IPR052337">
    <property type="entry name" value="SAT4-like"/>
</dbReference>
<evidence type="ECO:0000313" key="9">
    <source>
        <dbReference type="EMBL" id="KAF2707981.1"/>
    </source>
</evidence>
<proteinExistence type="inferred from homology"/>
<sequence length="365" mass="41541">MSILEPEASIWYALCWVVVCVRYVSKRLRLGTWKNPTADDYLVILAMITLTILMALLHIILHTSSNLIAPGEDVSSFGSEEIRERIYGSKLTIVVEQMHISSIWLLKACLLIMYGRMTELMPLHLAVKAISLYVAISYITMQILWFFVWCRPFNQYWAVPTNSTQCSAMINHLITNAAFNLSSDVVIMLIPLPMVFRVKIPLQRKLVLGGIFFIGVFTIFAAAKNKYESFKNPFAPTWMIWYLREAFTAMLCVNLPLTRPFLHQVFSLKDWTTFQTGPSHMYGTNSRQSAYPLHGSSTATIVIAGPLAGERRPSRPKGIIADEGYVMDRSGVIGIRCKTDIRVERDESEQRRLGDVSMPRTESWK</sequence>
<evidence type="ECO:0000256" key="2">
    <source>
        <dbReference type="ARBA" id="ARBA00022692"/>
    </source>
</evidence>
<keyword evidence="10" id="KW-1185">Reference proteome</keyword>
<evidence type="ECO:0000256" key="1">
    <source>
        <dbReference type="ARBA" id="ARBA00004141"/>
    </source>
</evidence>
<feature type="region of interest" description="Disordered" evidence="6">
    <location>
        <begin position="346"/>
        <end position="365"/>
    </location>
</feature>
<reference evidence="9" key="1">
    <citation type="journal article" date="2020" name="Stud. Mycol.">
        <title>101 Dothideomycetes genomes: a test case for predicting lifestyles and emergence of pathogens.</title>
        <authorList>
            <person name="Haridas S."/>
            <person name="Albert R."/>
            <person name="Binder M."/>
            <person name="Bloem J."/>
            <person name="Labutti K."/>
            <person name="Salamov A."/>
            <person name="Andreopoulos B."/>
            <person name="Baker S."/>
            <person name="Barry K."/>
            <person name="Bills G."/>
            <person name="Bluhm B."/>
            <person name="Cannon C."/>
            <person name="Castanera R."/>
            <person name="Culley D."/>
            <person name="Daum C."/>
            <person name="Ezra D."/>
            <person name="Gonzalez J."/>
            <person name="Henrissat B."/>
            <person name="Kuo A."/>
            <person name="Liang C."/>
            <person name="Lipzen A."/>
            <person name="Lutzoni F."/>
            <person name="Magnuson J."/>
            <person name="Mondo S."/>
            <person name="Nolan M."/>
            <person name="Ohm R."/>
            <person name="Pangilinan J."/>
            <person name="Park H.-J."/>
            <person name="Ramirez L."/>
            <person name="Alfaro M."/>
            <person name="Sun H."/>
            <person name="Tritt A."/>
            <person name="Yoshinaga Y."/>
            <person name="Zwiers L.-H."/>
            <person name="Turgeon B."/>
            <person name="Goodwin S."/>
            <person name="Spatafora J."/>
            <person name="Crous P."/>
            <person name="Grigoriev I."/>
        </authorList>
    </citation>
    <scope>NUCLEOTIDE SEQUENCE</scope>
    <source>
        <strain evidence="9">CBS 279.74</strain>
    </source>
</reference>
<dbReference type="Pfam" id="PF20684">
    <property type="entry name" value="Fung_rhodopsin"/>
    <property type="match status" value="1"/>
</dbReference>
<gene>
    <name evidence="9" type="ORF">K504DRAFT_381607</name>
</gene>
<keyword evidence="3 7" id="KW-1133">Transmembrane helix</keyword>
<evidence type="ECO:0000256" key="5">
    <source>
        <dbReference type="ARBA" id="ARBA00038359"/>
    </source>
</evidence>
<evidence type="ECO:0000256" key="4">
    <source>
        <dbReference type="ARBA" id="ARBA00023136"/>
    </source>
</evidence>
<dbReference type="InterPro" id="IPR049326">
    <property type="entry name" value="Rhodopsin_dom_fungi"/>
</dbReference>
<keyword evidence="2 7" id="KW-0812">Transmembrane</keyword>
<dbReference type="AlphaFoldDB" id="A0A6G1K6A6"/>
<feature type="transmembrane region" description="Helical" evidence="7">
    <location>
        <begin position="238"/>
        <end position="257"/>
    </location>
</feature>
<feature type="transmembrane region" description="Helical" evidence="7">
    <location>
        <begin position="6"/>
        <end position="25"/>
    </location>
</feature>
<protein>
    <recommendedName>
        <fullName evidence="8">Rhodopsin domain-containing protein</fullName>
    </recommendedName>
</protein>
<evidence type="ECO:0000256" key="3">
    <source>
        <dbReference type="ARBA" id="ARBA00022989"/>
    </source>
</evidence>
<dbReference type="OrthoDB" id="3903189at2759"/>